<keyword evidence="6" id="KW-1185">Reference proteome</keyword>
<evidence type="ECO:0000256" key="2">
    <source>
        <dbReference type="ARBA" id="ARBA00022670"/>
    </source>
</evidence>
<dbReference type="GO" id="GO:0006508">
    <property type="term" value="P:proteolysis"/>
    <property type="evidence" value="ECO:0007669"/>
    <property type="project" value="UniProtKB-KW"/>
</dbReference>
<dbReference type="EMBL" id="OX451736">
    <property type="protein sequence ID" value="CAI8587631.1"/>
    <property type="molecule type" value="Genomic_DNA"/>
</dbReference>
<dbReference type="AlphaFoldDB" id="A0AAV0YNT4"/>
<dbReference type="Gene3D" id="1.10.418.20">
    <property type="match status" value="1"/>
</dbReference>
<keyword evidence="3" id="KW-0378">Hydrolase</keyword>
<dbReference type="SUPFAM" id="SSF54001">
    <property type="entry name" value="Cysteine proteinases"/>
    <property type="match status" value="1"/>
</dbReference>
<gene>
    <name evidence="5" type="ORF">VFH_I308960</name>
</gene>
<evidence type="ECO:0000313" key="6">
    <source>
        <dbReference type="Proteomes" id="UP001157006"/>
    </source>
</evidence>
<accession>A0AAV0YNT4</accession>
<keyword evidence="2" id="KW-0645">Protease</keyword>
<comment type="similarity">
    <text evidence="1">Belongs to the peptidase C48 family.</text>
</comment>
<evidence type="ECO:0000256" key="1">
    <source>
        <dbReference type="ARBA" id="ARBA00005234"/>
    </source>
</evidence>
<dbReference type="Proteomes" id="UP001157006">
    <property type="component" value="Chromosome 1L"/>
</dbReference>
<evidence type="ECO:0000259" key="4">
    <source>
        <dbReference type="Pfam" id="PF02902"/>
    </source>
</evidence>
<dbReference type="InterPro" id="IPR003653">
    <property type="entry name" value="Peptidase_C48_C"/>
</dbReference>
<dbReference type="Pfam" id="PF02902">
    <property type="entry name" value="Peptidase_C48"/>
    <property type="match status" value="1"/>
</dbReference>
<feature type="domain" description="Ubiquitin-like protease family profile" evidence="4">
    <location>
        <begin position="40"/>
        <end position="68"/>
    </location>
</feature>
<dbReference type="GO" id="GO:0008234">
    <property type="term" value="F:cysteine-type peptidase activity"/>
    <property type="evidence" value="ECO:0007669"/>
    <property type="project" value="InterPro"/>
</dbReference>
<reference evidence="5 6" key="1">
    <citation type="submission" date="2023-01" db="EMBL/GenBank/DDBJ databases">
        <authorList>
            <person name="Kreplak J."/>
        </authorList>
    </citation>
    <scope>NUCLEOTIDE SEQUENCE [LARGE SCALE GENOMIC DNA]</scope>
</reference>
<protein>
    <recommendedName>
        <fullName evidence="4">Ubiquitin-like protease family profile domain-containing protein</fullName>
    </recommendedName>
</protein>
<name>A0AAV0YNT4_VICFA</name>
<evidence type="ECO:0000313" key="5">
    <source>
        <dbReference type="EMBL" id="CAI8587631.1"/>
    </source>
</evidence>
<organism evidence="5 6">
    <name type="scientific">Vicia faba</name>
    <name type="common">Broad bean</name>
    <name type="synonym">Faba vulgaris</name>
    <dbReference type="NCBI Taxonomy" id="3906"/>
    <lineage>
        <taxon>Eukaryota</taxon>
        <taxon>Viridiplantae</taxon>
        <taxon>Streptophyta</taxon>
        <taxon>Embryophyta</taxon>
        <taxon>Tracheophyta</taxon>
        <taxon>Spermatophyta</taxon>
        <taxon>Magnoliopsida</taxon>
        <taxon>eudicotyledons</taxon>
        <taxon>Gunneridae</taxon>
        <taxon>Pentapetalae</taxon>
        <taxon>rosids</taxon>
        <taxon>fabids</taxon>
        <taxon>Fabales</taxon>
        <taxon>Fabaceae</taxon>
        <taxon>Papilionoideae</taxon>
        <taxon>50 kb inversion clade</taxon>
        <taxon>NPAAA clade</taxon>
        <taxon>Hologalegina</taxon>
        <taxon>IRL clade</taxon>
        <taxon>Fabeae</taxon>
        <taxon>Vicia</taxon>
    </lineage>
</organism>
<sequence>MSDSSVWVVFKCCSFEHRMCRSSVGMCVADDHGLNYKIPLCPRQINGVDCGYFVMRFMKEVIMENEFMIPTNYFFDHKCRTYSHDKLTEVKEDWATYVVDDVFGEFFLDLILDKQDKYYSWI</sequence>
<proteinExistence type="inferred from homology"/>
<dbReference type="InterPro" id="IPR038765">
    <property type="entry name" value="Papain-like_cys_pep_sf"/>
</dbReference>
<evidence type="ECO:0000256" key="3">
    <source>
        <dbReference type="ARBA" id="ARBA00022801"/>
    </source>
</evidence>